<evidence type="ECO:0000313" key="4">
    <source>
        <dbReference type="Proteomes" id="UP000772434"/>
    </source>
</evidence>
<dbReference type="InterPro" id="IPR036249">
    <property type="entry name" value="Thioredoxin-like_sf"/>
</dbReference>
<protein>
    <recommendedName>
        <fullName evidence="2">GST N-terminal domain-containing protein</fullName>
    </recommendedName>
</protein>
<dbReference type="InterPro" id="IPR040079">
    <property type="entry name" value="Glutathione_S-Trfase"/>
</dbReference>
<dbReference type="AlphaFoldDB" id="A0A9P5PE03"/>
<dbReference type="SFLD" id="SFLDG00358">
    <property type="entry name" value="Main_(cytGST)"/>
    <property type="match status" value="1"/>
</dbReference>
<dbReference type="Proteomes" id="UP000772434">
    <property type="component" value="Unassembled WGS sequence"/>
</dbReference>
<sequence>MILVHHLSHGRSQRILWLLEELGIPYEVVKYERMPDFTAPPSLLEVHALGKSPIIEDKEECVVLGESAAIITYLLQKYGTKKTTVEGALDDLYYTHYAESFISLLALDNRLSRLTNSAPWYLRPVFDYVFSFYRDMYINPELPKNCKMIDEQISKNAWFARGSDSPTAADYAMIVGLEGLVASKVATVETYPAIVKYVEKVHARPAYQLGLRRGGLPFAYAKQVDVIESDPK</sequence>
<feature type="domain" description="GST N-terminal" evidence="2">
    <location>
        <begin position="1"/>
        <end position="82"/>
    </location>
</feature>
<dbReference type="Gene3D" id="3.40.30.10">
    <property type="entry name" value="Glutaredoxin"/>
    <property type="match status" value="1"/>
</dbReference>
<dbReference type="Pfam" id="PF02798">
    <property type="entry name" value="GST_N"/>
    <property type="match status" value="1"/>
</dbReference>
<accession>A0A9P5PE03</accession>
<dbReference type="SUPFAM" id="SSF47616">
    <property type="entry name" value="GST C-terminal domain-like"/>
    <property type="match status" value="1"/>
</dbReference>
<dbReference type="InterPro" id="IPR036282">
    <property type="entry name" value="Glutathione-S-Trfase_C_sf"/>
</dbReference>
<dbReference type="EMBL" id="JADNRY010000145">
    <property type="protein sequence ID" value="KAF9063486.1"/>
    <property type="molecule type" value="Genomic_DNA"/>
</dbReference>
<dbReference type="Pfam" id="PF14497">
    <property type="entry name" value="GST_C_3"/>
    <property type="match status" value="1"/>
</dbReference>
<gene>
    <name evidence="3" type="ORF">BDP27DRAFT_1270853</name>
</gene>
<dbReference type="PANTHER" id="PTHR44051">
    <property type="entry name" value="GLUTATHIONE S-TRANSFERASE-RELATED"/>
    <property type="match status" value="1"/>
</dbReference>
<dbReference type="InterPro" id="IPR004046">
    <property type="entry name" value="GST_C"/>
</dbReference>
<comment type="caution">
    <text evidence="3">The sequence shown here is derived from an EMBL/GenBank/DDBJ whole genome shotgun (WGS) entry which is preliminary data.</text>
</comment>
<dbReference type="CDD" id="cd03046">
    <property type="entry name" value="GST_N_GTT1_like"/>
    <property type="match status" value="1"/>
</dbReference>
<comment type="similarity">
    <text evidence="1">Belongs to the GST superfamily.</text>
</comment>
<proteinExistence type="inferred from homology"/>
<name>A0A9P5PE03_9AGAR</name>
<evidence type="ECO:0000313" key="3">
    <source>
        <dbReference type="EMBL" id="KAF9063486.1"/>
    </source>
</evidence>
<dbReference type="SUPFAM" id="SSF52833">
    <property type="entry name" value="Thioredoxin-like"/>
    <property type="match status" value="1"/>
</dbReference>
<dbReference type="OrthoDB" id="2098326at2759"/>
<organism evidence="3 4">
    <name type="scientific">Rhodocollybia butyracea</name>
    <dbReference type="NCBI Taxonomy" id="206335"/>
    <lineage>
        <taxon>Eukaryota</taxon>
        <taxon>Fungi</taxon>
        <taxon>Dikarya</taxon>
        <taxon>Basidiomycota</taxon>
        <taxon>Agaricomycotina</taxon>
        <taxon>Agaricomycetes</taxon>
        <taxon>Agaricomycetidae</taxon>
        <taxon>Agaricales</taxon>
        <taxon>Marasmiineae</taxon>
        <taxon>Omphalotaceae</taxon>
        <taxon>Rhodocollybia</taxon>
    </lineage>
</organism>
<dbReference type="PANTHER" id="PTHR44051:SF9">
    <property type="entry name" value="GLUTATHIONE S-TRANSFERASE 1"/>
    <property type="match status" value="1"/>
</dbReference>
<keyword evidence="4" id="KW-1185">Reference proteome</keyword>
<evidence type="ECO:0000259" key="2">
    <source>
        <dbReference type="PROSITE" id="PS50404"/>
    </source>
</evidence>
<reference evidence="3" key="1">
    <citation type="submission" date="2020-11" db="EMBL/GenBank/DDBJ databases">
        <authorList>
            <consortium name="DOE Joint Genome Institute"/>
            <person name="Ahrendt S."/>
            <person name="Riley R."/>
            <person name="Andreopoulos W."/>
            <person name="Labutti K."/>
            <person name="Pangilinan J."/>
            <person name="Ruiz-Duenas F.J."/>
            <person name="Barrasa J.M."/>
            <person name="Sanchez-Garcia M."/>
            <person name="Camarero S."/>
            <person name="Miyauchi S."/>
            <person name="Serrano A."/>
            <person name="Linde D."/>
            <person name="Babiker R."/>
            <person name="Drula E."/>
            <person name="Ayuso-Fernandez I."/>
            <person name="Pacheco R."/>
            <person name="Padilla G."/>
            <person name="Ferreira P."/>
            <person name="Barriuso J."/>
            <person name="Kellner H."/>
            <person name="Castanera R."/>
            <person name="Alfaro M."/>
            <person name="Ramirez L."/>
            <person name="Pisabarro A.G."/>
            <person name="Kuo A."/>
            <person name="Tritt A."/>
            <person name="Lipzen A."/>
            <person name="He G."/>
            <person name="Yan M."/>
            <person name="Ng V."/>
            <person name="Cullen D."/>
            <person name="Martin F."/>
            <person name="Rosso M.-N."/>
            <person name="Henrissat B."/>
            <person name="Hibbett D."/>
            <person name="Martinez A.T."/>
            <person name="Grigoriev I.V."/>
        </authorList>
    </citation>
    <scope>NUCLEOTIDE SEQUENCE</scope>
    <source>
        <strain evidence="3">AH 40177</strain>
    </source>
</reference>
<dbReference type="Gene3D" id="1.20.1050.10">
    <property type="match status" value="1"/>
</dbReference>
<dbReference type="SFLD" id="SFLDS00019">
    <property type="entry name" value="Glutathione_Transferase_(cytos"/>
    <property type="match status" value="1"/>
</dbReference>
<evidence type="ECO:0000256" key="1">
    <source>
        <dbReference type="ARBA" id="ARBA00007409"/>
    </source>
</evidence>
<dbReference type="InterPro" id="IPR004045">
    <property type="entry name" value="Glutathione_S-Trfase_N"/>
</dbReference>
<dbReference type="PROSITE" id="PS50404">
    <property type="entry name" value="GST_NTER"/>
    <property type="match status" value="1"/>
</dbReference>